<organism evidence="3 4">
    <name type="scientific">Tectimicrobiota bacterium</name>
    <dbReference type="NCBI Taxonomy" id="2528274"/>
    <lineage>
        <taxon>Bacteria</taxon>
        <taxon>Pseudomonadati</taxon>
        <taxon>Nitrospinota/Tectimicrobiota group</taxon>
        <taxon>Candidatus Tectimicrobiota</taxon>
    </lineage>
</organism>
<dbReference type="SUPFAM" id="SSF51679">
    <property type="entry name" value="Bacterial luciferase-like"/>
    <property type="match status" value="1"/>
</dbReference>
<dbReference type="AlphaFoldDB" id="A0A938B5Y4"/>
<gene>
    <name evidence="3" type="ORF">FJZ47_20410</name>
</gene>
<dbReference type="Pfam" id="PF00296">
    <property type="entry name" value="Bac_luciferase"/>
    <property type="match status" value="1"/>
</dbReference>
<accession>A0A938B5Y4</accession>
<dbReference type="Gene3D" id="3.20.20.30">
    <property type="entry name" value="Luciferase-like domain"/>
    <property type="match status" value="1"/>
</dbReference>
<evidence type="ECO:0000313" key="4">
    <source>
        <dbReference type="Proteomes" id="UP000712673"/>
    </source>
</evidence>
<dbReference type="PANTHER" id="PTHR43244">
    <property type="match status" value="1"/>
</dbReference>
<feature type="domain" description="Luciferase-like" evidence="2">
    <location>
        <begin position="32"/>
        <end position="302"/>
    </location>
</feature>
<protein>
    <submittedName>
        <fullName evidence="3">LLM class flavin-dependent oxidoreductase</fullName>
    </submittedName>
</protein>
<comment type="caution">
    <text evidence="3">The sequence shown here is derived from an EMBL/GenBank/DDBJ whole genome shotgun (WGS) entry which is preliminary data.</text>
</comment>
<dbReference type="GO" id="GO:0016705">
    <property type="term" value="F:oxidoreductase activity, acting on paired donors, with incorporation or reduction of molecular oxygen"/>
    <property type="evidence" value="ECO:0007669"/>
    <property type="project" value="InterPro"/>
</dbReference>
<sequence>MSCVRTGRMTGPSRCRGESMPPQLIGVAVRGDTTQEVLARIEQAEHLGVHAAWMTTGGARLDSITIFAAAALRTQRIRLGTSIVPTFPRHPVVMVQQTQVVAHLAPGRFRLGVGPSHRPTIEAMGIPFTAPLGHLREYVQILKALLQQGRVDLDGTYYTAHEAIPAPLDVPVMASALQRGSFELCGAEADGAISWICPGVYLRDVALPAMQAGAARAGRPVPPLIAHAPVCVHDNAEEARAAVREQIQNPRLPFYRQMLVAAGFPEATDGTWSDAMIDAVVLWGNEAQVRERLYTLFAYGATEVLASPVLAGRDRGASLDRTMHLLGQTAQSLAGA</sequence>
<dbReference type="InterPro" id="IPR036661">
    <property type="entry name" value="Luciferase-like_sf"/>
</dbReference>
<evidence type="ECO:0000256" key="1">
    <source>
        <dbReference type="ARBA" id="ARBA00023002"/>
    </source>
</evidence>
<evidence type="ECO:0000259" key="2">
    <source>
        <dbReference type="Pfam" id="PF00296"/>
    </source>
</evidence>
<keyword evidence="1" id="KW-0560">Oxidoreductase</keyword>
<proteinExistence type="predicted"/>
<dbReference type="InterPro" id="IPR050564">
    <property type="entry name" value="F420-G6PD/mer"/>
</dbReference>
<reference evidence="3" key="1">
    <citation type="submission" date="2019-03" db="EMBL/GenBank/DDBJ databases">
        <title>Lake Tanganyika Metagenome-Assembled Genomes (MAGs).</title>
        <authorList>
            <person name="Tran P."/>
        </authorList>
    </citation>
    <scope>NUCLEOTIDE SEQUENCE</scope>
    <source>
        <strain evidence="3">K_DeepCast_65m_m2_066</strain>
    </source>
</reference>
<dbReference type="Proteomes" id="UP000712673">
    <property type="component" value="Unassembled WGS sequence"/>
</dbReference>
<dbReference type="EMBL" id="VGLS01000802">
    <property type="protein sequence ID" value="MBM3226138.1"/>
    <property type="molecule type" value="Genomic_DNA"/>
</dbReference>
<dbReference type="PANTHER" id="PTHR43244:SF1">
    <property type="entry name" value="5,10-METHYLENETETRAHYDROMETHANOPTERIN REDUCTASE"/>
    <property type="match status" value="1"/>
</dbReference>
<evidence type="ECO:0000313" key="3">
    <source>
        <dbReference type="EMBL" id="MBM3226138.1"/>
    </source>
</evidence>
<name>A0A938B5Y4_UNCTE</name>
<dbReference type="InterPro" id="IPR011251">
    <property type="entry name" value="Luciferase-like_dom"/>
</dbReference>